<keyword evidence="2" id="KW-0288">FMN</keyword>
<dbReference type="EMBL" id="VTER01000001">
    <property type="protein sequence ID" value="TYS51927.1"/>
    <property type="molecule type" value="Genomic_DNA"/>
</dbReference>
<keyword evidence="3" id="KW-0560">Oxidoreductase</keyword>
<gene>
    <name evidence="5" type="ORF">FZD51_00295</name>
</gene>
<name>A0A5D4RKU1_9BACI</name>
<dbReference type="InterPro" id="IPR051814">
    <property type="entry name" value="NAD(P)H-dep_FMN_reductase"/>
</dbReference>
<evidence type="ECO:0000313" key="5">
    <source>
        <dbReference type="EMBL" id="TYS51927.1"/>
    </source>
</evidence>
<evidence type="ECO:0000256" key="3">
    <source>
        <dbReference type="ARBA" id="ARBA00023002"/>
    </source>
</evidence>
<evidence type="ECO:0000256" key="1">
    <source>
        <dbReference type="ARBA" id="ARBA00022630"/>
    </source>
</evidence>
<keyword evidence="1" id="KW-0285">Flavoprotein</keyword>
<dbReference type="RefSeq" id="WP_148972917.1">
    <property type="nucleotide sequence ID" value="NZ_VTER01000001.1"/>
</dbReference>
<dbReference type="Pfam" id="PF03358">
    <property type="entry name" value="FMN_red"/>
    <property type="match status" value="1"/>
</dbReference>
<dbReference type="InterPro" id="IPR005025">
    <property type="entry name" value="FMN_Rdtase-like_dom"/>
</dbReference>
<dbReference type="Gene3D" id="3.40.50.360">
    <property type="match status" value="1"/>
</dbReference>
<dbReference type="PANTHER" id="PTHR43408">
    <property type="entry name" value="FMN REDUCTASE (NADPH)"/>
    <property type="match status" value="1"/>
</dbReference>
<evidence type="ECO:0000259" key="4">
    <source>
        <dbReference type="Pfam" id="PF03358"/>
    </source>
</evidence>
<dbReference type="SUPFAM" id="SSF52218">
    <property type="entry name" value="Flavoproteins"/>
    <property type="match status" value="1"/>
</dbReference>
<dbReference type="AlphaFoldDB" id="A0A5D4RKU1"/>
<dbReference type="GO" id="GO:0016491">
    <property type="term" value="F:oxidoreductase activity"/>
    <property type="evidence" value="ECO:0007669"/>
    <property type="project" value="UniProtKB-KW"/>
</dbReference>
<dbReference type="Proteomes" id="UP000322139">
    <property type="component" value="Unassembled WGS sequence"/>
</dbReference>
<evidence type="ECO:0000313" key="6">
    <source>
        <dbReference type="Proteomes" id="UP000322139"/>
    </source>
</evidence>
<sequence>MKLVGISGSLTGSKTSNAVHEVLAAAKRLSPSIRTELLDLKDYDVEFVTGKPLTYYNSDTWKAVQTVSEADLLIIGTPIYQASITGALKNLFDHLPVDVFKSKAVGIVTTGGSDKHFLVAEYQLKPIISYLKGTTPASSVFVHSNDFNEDNEIAAPIVLERIEKLAGELIAIQESLAK</sequence>
<evidence type="ECO:0000256" key="2">
    <source>
        <dbReference type="ARBA" id="ARBA00022643"/>
    </source>
</evidence>
<dbReference type="PANTHER" id="PTHR43408:SF2">
    <property type="entry name" value="FMN REDUCTASE (NADPH)"/>
    <property type="match status" value="1"/>
</dbReference>
<reference evidence="5 6" key="1">
    <citation type="submission" date="2019-08" db="EMBL/GenBank/DDBJ databases">
        <title>Bacillus genomes from the desert of Cuatro Cienegas, Coahuila.</title>
        <authorList>
            <person name="Olmedo-Alvarez G."/>
        </authorList>
    </citation>
    <scope>NUCLEOTIDE SEQUENCE [LARGE SCALE GENOMIC DNA]</scope>
    <source>
        <strain evidence="5 6">CH446_14T</strain>
    </source>
</reference>
<feature type="domain" description="NADPH-dependent FMN reductase-like" evidence="4">
    <location>
        <begin position="1"/>
        <end position="144"/>
    </location>
</feature>
<organism evidence="5 6">
    <name type="scientific">Bacillus infantis</name>
    <dbReference type="NCBI Taxonomy" id="324767"/>
    <lineage>
        <taxon>Bacteria</taxon>
        <taxon>Bacillati</taxon>
        <taxon>Bacillota</taxon>
        <taxon>Bacilli</taxon>
        <taxon>Bacillales</taxon>
        <taxon>Bacillaceae</taxon>
        <taxon>Bacillus</taxon>
    </lineage>
</organism>
<dbReference type="InterPro" id="IPR029039">
    <property type="entry name" value="Flavoprotein-like_sf"/>
</dbReference>
<accession>A0A5D4RKU1</accession>
<comment type="caution">
    <text evidence="5">The sequence shown here is derived from an EMBL/GenBank/DDBJ whole genome shotgun (WGS) entry which is preliminary data.</text>
</comment>
<proteinExistence type="predicted"/>
<protein>
    <submittedName>
        <fullName evidence="5">NAD(P)H-dependent oxidoreductase</fullName>
    </submittedName>
</protein>